<dbReference type="InParanoid" id="D7DV46"/>
<evidence type="ECO:0000313" key="1">
    <source>
        <dbReference type="EMBL" id="ADI37006.1"/>
    </source>
</evidence>
<protein>
    <submittedName>
        <fullName evidence="1">Cyclase family protein</fullName>
    </submittedName>
</protein>
<dbReference type="STRING" id="456320.Mvol_1350"/>
<evidence type="ECO:0000313" key="2">
    <source>
        <dbReference type="Proteomes" id="UP000007722"/>
    </source>
</evidence>
<dbReference type="EMBL" id="CP002057">
    <property type="protein sequence ID" value="ADI37006.1"/>
    <property type="molecule type" value="Genomic_DNA"/>
</dbReference>
<dbReference type="Proteomes" id="UP000007722">
    <property type="component" value="Chromosome"/>
</dbReference>
<dbReference type="OrthoDB" id="9014at2157"/>
<dbReference type="GO" id="GO:0004061">
    <property type="term" value="F:arylformamidase activity"/>
    <property type="evidence" value="ECO:0007669"/>
    <property type="project" value="InterPro"/>
</dbReference>
<dbReference type="GO" id="GO:0019441">
    <property type="term" value="P:L-tryptophan catabolic process to kynurenine"/>
    <property type="evidence" value="ECO:0007669"/>
    <property type="project" value="InterPro"/>
</dbReference>
<dbReference type="SUPFAM" id="SSF102198">
    <property type="entry name" value="Putative cyclase"/>
    <property type="match status" value="1"/>
</dbReference>
<dbReference type="Pfam" id="PF04199">
    <property type="entry name" value="Cyclase"/>
    <property type="match status" value="1"/>
</dbReference>
<dbReference type="InterPro" id="IPR007325">
    <property type="entry name" value="KFase/CYL"/>
</dbReference>
<accession>D7DV46</accession>
<keyword evidence="2" id="KW-1185">Reference proteome</keyword>
<organism evidence="1 2">
    <name type="scientific">Methanococcus voltae (strain ATCC BAA-1334 / A3)</name>
    <dbReference type="NCBI Taxonomy" id="456320"/>
    <lineage>
        <taxon>Archaea</taxon>
        <taxon>Methanobacteriati</taxon>
        <taxon>Methanobacteriota</taxon>
        <taxon>Methanomada group</taxon>
        <taxon>Methanococci</taxon>
        <taxon>Methanococcales</taxon>
        <taxon>Methanococcaceae</taxon>
        <taxon>Methanococcus</taxon>
    </lineage>
</organism>
<dbReference type="InterPro" id="IPR037175">
    <property type="entry name" value="KFase_sf"/>
</dbReference>
<dbReference type="AlphaFoldDB" id="D7DV46"/>
<dbReference type="HOGENOM" id="CLU_030671_3_2_2"/>
<dbReference type="eggNOG" id="arCOG02462">
    <property type="taxonomic scope" value="Archaea"/>
</dbReference>
<dbReference type="KEGG" id="mvo:Mvol_1350"/>
<reference evidence="1 2" key="1">
    <citation type="submission" date="2010-05" db="EMBL/GenBank/DDBJ databases">
        <title>Complete sequence of Methanococcus voltae A3.</title>
        <authorList>
            <consortium name="US DOE Joint Genome Institute"/>
            <person name="Lucas S."/>
            <person name="Copeland A."/>
            <person name="Lapidus A."/>
            <person name="Cheng J.-F."/>
            <person name="Bruce D."/>
            <person name="Goodwin L."/>
            <person name="Pitluck S."/>
            <person name="Lowry S."/>
            <person name="Clum A."/>
            <person name="Land M."/>
            <person name="Hauser L."/>
            <person name="Kyrpides N."/>
            <person name="Mikhailova N."/>
            <person name="Whitman W.B."/>
            <person name="Woyke T."/>
        </authorList>
    </citation>
    <scope>NUCLEOTIDE SEQUENCE [LARGE SCALE GENOMIC DNA]</scope>
    <source>
        <strain evidence="2">ATCC BAA-1334 / A3</strain>
    </source>
</reference>
<dbReference type="PANTHER" id="PTHR31118:SF12">
    <property type="entry name" value="CYCLASE-LIKE PROTEIN 2"/>
    <property type="match status" value="1"/>
</dbReference>
<dbReference type="PANTHER" id="PTHR31118">
    <property type="entry name" value="CYCLASE-LIKE PROTEIN 2"/>
    <property type="match status" value="1"/>
</dbReference>
<name>D7DV46_METV3</name>
<dbReference type="Gene3D" id="3.50.30.50">
    <property type="entry name" value="Putative cyclase"/>
    <property type="match status" value="1"/>
</dbReference>
<gene>
    <name evidence="1" type="ordered locus">Mvol_1350</name>
</gene>
<proteinExistence type="predicted"/>
<sequence length="224" mass="26155">MNLKNTFAEPIILSHNLTNFVFPGDPEYKIFKICFDKFNISKLELNSHLCTHIDFPGHIGTNNGNNNNNNNNISKPYLKLKNKKIIYENALCIEYNSEYTEYFEIEDKFQELKDFIIKNNVKILILNTNMYKLWGNSEYFDYDLNLDKYLEKILNLDIDIIATDCASIGEYTMHKKLLDKILVIENLTNLELLDNKIFIFLGMPLDINIPDGSPINVIGFFNIY</sequence>